<dbReference type="PANTHER" id="PTHR11956:SF5">
    <property type="entry name" value="ARGININE--TRNA LIGASE, CYTOPLASMIC"/>
    <property type="match status" value="1"/>
</dbReference>
<dbReference type="GO" id="GO:0006420">
    <property type="term" value="P:arginyl-tRNA aminoacylation"/>
    <property type="evidence" value="ECO:0007669"/>
    <property type="project" value="UniProtKB-UniRule"/>
</dbReference>
<dbReference type="NCBIfam" id="TIGR00456">
    <property type="entry name" value="argS"/>
    <property type="match status" value="1"/>
</dbReference>
<dbReference type="PRINTS" id="PR01038">
    <property type="entry name" value="TRNASYNTHARG"/>
</dbReference>
<dbReference type="PATRIC" id="fig|1397.4.peg.430"/>
<keyword evidence="16" id="KW-1185">Reference proteome</keyword>
<dbReference type="FunFam" id="1.10.730.10:FF:000006">
    <property type="entry name" value="Arginyl-tRNA synthetase 2, mitochondrial"/>
    <property type="match status" value="1"/>
</dbReference>
<comment type="subunit">
    <text evidence="3 11">Monomer.</text>
</comment>
<dbReference type="AlphaFoldDB" id="A0A0J1IRD7"/>
<dbReference type="Gene3D" id="3.40.50.620">
    <property type="entry name" value="HUPs"/>
    <property type="match status" value="1"/>
</dbReference>
<dbReference type="SUPFAM" id="SSF47323">
    <property type="entry name" value="Anticodon-binding domain of a subclass of class I aminoacyl-tRNA synthetases"/>
    <property type="match status" value="1"/>
</dbReference>
<dbReference type="GO" id="GO:0005524">
    <property type="term" value="F:ATP binding"/>
    <property type="evidence" value="ECO:0007669"/>
    <property type="project" value="UniProtKB-UniRule"/>
</dbReference>
<dbReference type="Proteomes" id="UP000036045">
    <property type="component" value="Unassembled WGS sequence"/>
</dbReference>
<dbReference type="RefSeq" id="WP_047940213.1">
    <property type="nucleotide sequence ID" value="NZ_CP053989.1"/>
</dbReference>
<dbReference type="CDD" id="cd00671">
    <property type="entry name" value="ArgRS_core"/>
    <property type="match status" value="1"/>
</dbReference>
<dbReference type="InterPro" id="IPR009080">
    <property type="entry name" value="tRNAsynth_Ia_anticodon-bd"/>
</dbReference>
<dbReference type="InterPro" id="IPR036695">
    <property type="entry name" value="Arg-tRNA-synth_N_sf"/>
</dbReference>
<gene>
    <name evidence="11" type="primary">argS</name>
    <name evidence="15" type="ORF">ABW02_01935</name>
</gene>
<evidence type="ECO:0000256" key="4">
    <source>
        <dbReference type="ARBA" id="ARBA00022490"/>
    </source>
</evidence>
<dbReference type="InterPro" id="IPR001278">
    <property type="entry name" value="Arg-tRNA-ligase"/>
</dbReference>
<feature type="domain" description="DALR anticodon binding" evidence="13">
    <location>
        <begin position="447"/>
        <end position="560"/>
    </location>
</feature>
<comment type="catalytic activity">
    <reaction evidence="10 11">
        <text>tRNA(Arg) + L-arginine + ATP = L-arginyl-tRNA(Arg) + AMP + diphosphate</text>
        <dbReference type="Rhea" id="RHEA:20301"/>
        <dbReference type="Rhea" id="RHEA-COMP:9658"/>
        <dbReference type="Rhea" id="RHEA-COMP:9673"/>
        <dbReference type="ChEBI" id="CHEBI:30616"/>
        <dbReference type="ChEBI" id="CHEBI:32682"/>
        <dbReference type="ChEBI" id="CHEBI:33019"/>
        <dbReference type="ChEBI" id="CHEBI:78442"/>
        <dbReference type="ChEBI" id="CHEBI:78513"/>
        <dbReference type="ChEBI" id="CHEBI:456215"/>
        <dbReference type="EC" id="6.1.1.19"/>
    </reaction>
</comment>
<keyword evidence="6 11" id="KW-0547">Nucleotide-binding</keyword>
<dbReference type="SMART" id="SM01016">
    <property type="entry name" value="Arg_tRNA_synt_N"/>
    <property type="match status" value="1"/>
</dbReference>
<dbReference type="SUPFAM" id="SSF55190">
    <property type="entry name" value="Arginyl-tRNA synthetase (ArgRS), N-terminal 'additional' domain"/>
    <property type="match status" value="1"/>
</dbReference>
<evidence type="ECO:0000256" key="9">
    <source>
        <dbReference type="ARBA" id="ARBA00023146"/>
    </source>
</evidence>
<dbReference type="InterPro" id="IPR014729">
    <property type="entry name" value="Rossmann-like_a/b/a_fold"/>
</dbReference>
<comment type="caution">
    <text evidence="15">The sequence shown here is derived from an EMBL/GenBank/DDBJ whole genome shotgun (WGS) entry which is preliminary data.</text>
</comment>
<evidence type="ECO:0000256" key="8">
    <source>
        <dbReference type="ARBA" id="ARBA00022917"/>
    </source>
</evidence>
<keyword evidence="9 11" id="KW-0030">Aminoacyl-tRNA synthetase</keyword>
<dbReference type="FunFam" id="3.40.50.620:FF:000116">
    <property type="entry name" value="Arginine--tRNA ligase"/>
    <property type="match status" value="1"/>
</dbReference>
<keyword evidence="8 11" id="KW-0648">Protein biosynthesis</keyword>
<dbReference type="InterPro" id="IPR035684">
    <property type="entry name" value="ArgRS_core"/>
</dbReference>
<feature type="short sequence motif" description="'HIGH' region" evidence="11">
    <location>
        <begin position="121"/>
        <end position="131"/>
    </location>
</feature>
<dbReference type="OrthoDB" id="9805987at2"/>
<dbReference type="GO" id="GO:0004814">
    <property type="term" value="F:arginine-tRNA ligase activity"/>
    <property type="evidence" value="ECO:0007669"/>
    <property type="project" value="UniProtKB-UniRule"/>
</dbReference>
<dbReference type="PANTHER" id="PTHR11956">
    <property type="entry name" value="ARGINYL-TRNA SYNTHETASE"/>
    <property type="match status" value="1"/>
</dbReference>
<dbReference type="EMBL" id="LDPH01000001">
    <property type="protein sequence ID" value="KLV28518.1"/>
    <property type="molecule type" value="Genomic_DNA"/>
</dbReference>
<dbReference type="InterPro" id="IPR008909">
    <property type="entry name" value="DALR_anticod-bd"/>
</dbReference>
<evidence type="ECO:0000259" key="14">
    <source>
        <dbReference type="SMART" id="SM01016"/>
    </source>
</evidence>
<accession>A0A0J1IRD7</accession>
<dbReference type="Pfam" id="PF00750">
    <property type="entry name" value="tRNA-synt_1d"/>
    <property type="match status" value="1"/>
</dbReference>
<dbReference type="HAMAP" id="MF_00123">
    <property type="entry name" value="Arg_tRNA_synth"/>
    <property type="match status" value="1"/>
</dbReference>
<evidence type="ECO:0000313" key="16">
    <source>
        <dbReference type="Proteomes" id="UP000036045"/>
    </source>
</evidence>
<organism evidence="15 16">
    <name type="scientific">Niallia circulans</name>
    <name type="common">Bacillus circulans</name>
    <dbReference type="NCBI Taxonomy" id="1397"/>
    <lineage>
        <taxon>Bacteria</taxon>
        <taxon>Bacillati</taxon>
        <taxon>Bacillota</taxon>
        <taxon>Bacilli</taxon>
        <taxon>Bacillales</taxon>
        <taxon>Bacillaceae</taxon>
        <taxon>Niallia</taxon>
    </lineage>
</organism>
<evidence type="ECO:0000256" key="10">
    <source>
        <dbReference type="ARBA" id="ARBA00049339"/>
    </source>
</evidence>
<dbReference type="Pfam" id="PF03485">
    <property type="entry name" value="Arg_tRNA_synt_N"/>
    <property type="match status" value="1"/>
</dbReference>
<evidence type="ECO:0000256" key="3">
    <source>
        <dbReference type="ARBA" id="ARBA00011245"/>
    </source>
</evidence>
<evidence type="ECO:0000256" key="11">
    <source>
        <dbReference type="HAMAP-Rule" id="MF_00123"/>
    </source>
</evidence>
<name>A0A0J1IRD7_NIACI</name>
<proteinExistence type="inferred from homology"/>
<protein>
    <recommendedName>
        <fullName evidence="11">Arginine--tRNA ligase</fullName>
        <ecNumber evidence="11">6.1.1.19</ecNumber>
    </recommendedName>
    <alternativeName>
        <fullName evidence="11">Arginyl-tRNA synthetase</fullName>
        <shortName evidence="11">ArgRS</shortName>
    </alternativeName>
</protein>
<evidence type="ECO:0000256" key="7">
    <source>
        <dbReference type="ARBA" id="ARBA00022840"/>
    </source>
</evidence>
<keyword evidence="4 11" id="KW-0963">Cytoplasm</keyword>
<keyword evidence="7 11" id="KW-0067">ATP-binding</keyword>
<dbReference type="SUPFAM" id="SSF52374">
    <property type="entry name" value="Nucleotidylyl transferase"/>
    <property type="match status" value="1"/>
</dbReference>
<dbReference type="CDD" id="cd07956">
    <property type="entry name" value="Anticodon_Ia_Arg"/>
    <property type="match status" value="1"/>
</dbReference>
<dbReference type="EC" id="6.1.1.19" evidence="11"/>
<dbReference type="GO" id="GO:0005737">
    <property type="term" value="C:cytoplasm"/>
    <property type="evidence" value="ECO:0007669"/>
    <property type="project" value="UniProtKB-SubCell"/>
</dbReference>
<evidence type="ECO:0000256" key="5">
    <source>
        <dbReference type="ARBA" id="ARBA00022598"/>
    </source>
</evidence>
<dbReference type="Gene3D" id="1.10.730.10">
    <property type="entry name" value="Isoleucyl-tRNA Synthetase, Domain 1"/>
    <property type="match status" value="1"/>
</dbReference>
<dbReference type="InterPro" id="IPR005148">
    <property type="entry name" value="Arg-tRNA-synth_N"/>
</dbReference>
<dbReference type="SMART" id="SM00836">
    <property type="entry name" value="DALR_1"/>
    <property type="match status" value="1"/>
</dbReference>
<evidence type="ECO:0000256" key="1">
    <source>
        <dbReference type="ARBA" id="ARBA00004496"/>
    </source>
</evidence>
<feature type="domain" description="Arginyl tRNA synthetase N-terminal" evidence="14">
    <location>
        <begin position="1"/>
        <end position="84"/>
    </location>
</feature>
<reference evidence="15 16" key="1">
    <citation type="submission" date="2015-05" db="EMBL/GenBank/DDBJ databases">
        <title>Whole genome sequence and identification of bacterial endophytes from Costus igneus.</title>
        <authorList>
            <person name="Lee Y.P."/>
            <person name="Gan H.M."/>
            <person name="Eng W."/>
            <person name="Wheatley M.S."/>
            <person name="Caraballo A."/>
            <person name="Polter S."/>
            <person name="Savka M.A."/>
            <person name="Hudson A.O."/>
        </authorList>
    </citation>
    <scope>NUCLEOTIDE SEQUENCE [LARGE SCALE GENOMIC DNA]</scope>
    <source>
        <strain evidence="15 16">RIT379</strain>
    </source>
</reference>
<comment type="similarity">
    <text evidence="2 11 12">Belongs to the class-I aminoacyl-tRNA synthetase family.</text>
</comment>
<sequence length="560" mass="63938">MNIKSELANVLATQLDVELSPETIEQLLEKPKYDHLGDLAFPCFTLAKKLRKAPTLIAEEFSQKIESPLIDHVEVVGAYINIFLNQQLIASKVIKEVLEQKEHYGDLPTNKGVMTIDLSSPNIAKPFSMGHLRSTVIGNALGLIAEKNGYTPIRINHLGDWGTQFGKLIVAYKRWGNEEEVQKNPIKELLKLYVKFHEKADEDPSLNEEGRKWFNYLEQGNEEAINLWKWFRKESLEEFNKIYQLLGITFDSNDGEAFFNDKMGRVVELLKEKQLLVESEGAQVVELEDFPPCLIKKRDGATLYATRDLAAAIYRQENYHFVKSLYVVGNEQTLHFKQLFQVLEKMGYDWAEGMAHIPFGMMLKDGKKMSTRKGKVVLLEEVLQAAIQLAEKNIEEKNPSLENKEEVAKQVGTGAIIFHDLKHYRLTDIEFSLEDMLKFEGETGPYIQYTHARACSLLRKGNFFPPANIDQLQWDQLSFPIVKLLMDFPTIVEKAIVQYDPSEVAKYVIDLAKTFNKYYAHVQILEENSGKEARLSLVYAVTLVLKEGLRLLGIAAPEAM</sequence>
<evidence type="ECO:0000256" key="12">
    <source>
        <dbReference type="RuleBase" id="RU363038"/>
    </source>
</evidence>
<comment type="subcellular location">
    <subcellularLocation>
        <location evidence="1 11">Cytoplasm</location>
    </subcellularLocation>
</comment>
<dbReference type="GeneID" id="56349399"/>
<evidence type="ECO:0000259" key="13">
    <source>
        <dbReference type="SMART" id="SM00836"/>
    </source>
</evidence>
<keyword evidence="5 11" id="KW-0436">Ligase</keyword>
<evidence type="ECO:0000256" key="2">
    <source>
        <dbReference type="ARBA" id="ARBA00005594"/>
    </source>
</evidence>
<dbReference type="Gene3D" id="3.30.1360.70">
    <property type="entry name" value="Arginyl tRNA synthetase N-terminal domain"/>
    <property type="match status" value="1"/>
</dbReference>
<dbReference type="Pfam" id="PF05746">
    <property type="entry name" value="DALR_1"/>
    <property type="match status" value="1"/>
</dbReference>
<evidence type="ECO:0000313" key="15">
    <source>
        <dbReference type="EMBL" id="KLV28518.1"/>
    </source>
</evidence>
<evidence type="ECO:0000256" key="6">
    <source>
        <dbReference type="ARBA" id="ARBA00022741"/>
    </source>
</evidence>